<accession>A0A8D8FAJ3</accession>
<evidence type="ECO:0000313" key="2">
    <source>
        <dbReference type="EMBL" id="CAG6463650.1"/>
    </source>
</evidence>
<proteinExistence type="predicted"/>
<dbReference type="EMBL" id="HBUE01049044">
    <property type="protein sequence ID" value="CAG6463650.1"/>
    <property type="molecule type" value="Transcribed_RNA"/>
</dbReference>
<reference evidence="2" key="1">
    <citation type="submission" date="2021-05" db="EMBL/GenBank/DDBJ databases">
        <authorList>
            <person name="Alioto T."/>
            <person name="Alioto T."/>
            <person name="Gomez Garrido J."/>
        </authorList>
    </citation>
    <scope>NUCLEOTIDE SEQUENCE</scope>
</reference>
<organism evidence="2">
    <name type="scientific">Culex pipiens</name>
    <name type="common">House mosquito</name>
    <dbReference type="NCBI Taxonomy" id="7175"/>
    <lineage>
        <taxon>Eukaryota</taxon>
        <taxon>Metazoa</taxon>
        <taxon>Ecdysozoa</taxon>
        <taxon>Arthropoda</taxon>
        <taxon>Hexapoda</taxon>
        <taxon>Insecta</taxon>
        <taxon>Pterygota</taxon>
        <taxon>Neoptera</taxon>
        <taxon>Endopterygota</taxon>
        <taxon>Diptera</taxon>
        <taxon>Nematocera</taxon>
        <taxon>Culicoidea</taxon>
        <taxon>Culicidae</taxon>
        <taxon>Culicinae</taxon>
        <taxon>Culicini</taxon>
        <taxon>Culex</taxon>
        <taxon>Culex</taxon>
    </lineage>
</organism>
<evidence type="ECO:0000256" key="1">
    <source>
        <dbReference type="SAM" id="MobiDB-lite"/>
    </source>
</evidence>
<protein>
    <submittedName>
        <fullName evidence="2">(northern house mosquito) hypothetical protein</fullName>
    </submittedName>
</protein>
<feature type="compositionally biased region" description="Polar residues" evidence="1">
    <location>
        <begin position="60"/>
        <end position="74"/>
    </location>
</feature>
<dbReference type="AlphaFoldDB" id="A0A8D8FAJ3"/>
<name>A0A8D8FAJ3_CULPI</name>
<feature type="region of interest" description="Disordered" evidence="1">
    <location>
        <begin position="54"/>
        <end position="74"/>
    </location>
</feature>
<sequence length="111" mass="12154">MIPAGCVAGGRRGSRTVPSLLLLEAGDVHRNASVRYGVRRGPTAVIRGFPPTLAERASTHPHNSHTQTQSPQNNLCNLLKDRPRGGLYLLDTRVYATNPIYQLLQTQTHTT</sequence>